<organism evidence="2 3">
    <name type="scientific">Karstenula rhodostoma CBS 690.94</name>
    <dbReference type="NCBI Taxonomy" id="1392251"/>
    <lineage>
        <taxon>Eukaryota</taxon>
        <taxon>Fungi</taxon>
        <taxon>Dikarya</taxon>
        <taxon>Ascomycota</taxon>
        <taxon>Pezizomycotina</taxon>
        <taxon>Dothideomycetes</taxon>
        <taxon>Pleosporomycetidae</taxon>
        <taxon>Pleosporales</taxon>
        <taxon>Massarineae</taxon>
        <taxon>Didymosphaeriaceae</taxon>
        <taxon>Karstenula</taxon>
    </lineage>
</organism>
<proteinExistence type="predicted"/>
<name>A0A9P4UDY7_9PLEO</name>
<feature type="compositionally biased region" description="Basic residues" evidence="1">
    <location>
        <begin position="284"/>
        <end position="294"/>
    </location>
</feature>
<feature type="compositionally biased region" description="Polar residues" evidence="1">
    <location>
        <begin position="302"/>
        <end position="317"/>
    </location>
</feature>
<feature type="region of interest" description="Disordered" evidence="1">
    <location>
        <begin position="1"/>
        <end position="46"/>
    </location>
</feature>
<evidence type="ECO:0000313" key="2">
    <source>
        <dbReference type="EMBL" id="KAF2445657.1"/>
    </source>
</evidence>
<feature type="compositionally biased region" description="Basic and acidic residues" evidence="1">
    <location>
        <begin position="401"/>
        <end position="410"/>
    </location>
</feature>
<evidence type="ECO:0000313" key="3">
    <source>
        <dbReference type="Proteomes" id="UP000799764"/>
    </source>
</evidence>
<reference evidence="2" key="1">
    <citation type="journal article" date="2020" name="Stud. Mycol.">
        <title>101 Dothideomycetes genomes: a test case for predicting lifestyles and emergence of pathogens.</title>
        <authorList>
            <person name="Haridas S."/>
            <person name="Albert R."/>
            <person name="Binder M."/>
            <person name="Bloem J."/>
            <person name="Labutti K."/>
            <person name="Salamov A."/>
            <person name="Andreopoulos B."/>
            <person name="Baker S."/>
            <person name="Barry K."/>
            <person name="Bills G."/>
            <person name="Bluhm B."/>
            <person name="Cannon C."/>
            <person name="Castanera R."/>
            <person name="Culley D."/>
            <person name="Daum C."/>
            <person name="Ezra D."/>
            <person name="Gonzalez J."/>
            <person name="Henrissat B."/>
            <person name="Kuo A."/>
            <person name="Liang C."/>
            <person name="Lipzen A."/>
            <person name="Lutzoni F."/>
            <person name="Magnuson J."/>
            <person name="Mondo S."/>
            <person name="Nolan M."/>
            <person name="Ohm R."/>
            <person name="Pangilinan J."/>
            <person name="Park H.-J."/>
            <person name="Ramirez L."/>
            <person name="Alfaro M."/>
            <person name="Sun H."/>
            <person name="Tritt A."/>
            <person name="Yoshinaga Y."/>
            <person name="Zwiers L.-H."/>
            <person name="Turgeon B."/>
            <person name="Goodwin S."/>
            <person name="Spatafora J."/>
            <person name="Crous P."/>
            <person name="Grigoriev I."/>
        </authorList>
    </citation>
    <scope>NUCLEOTIDE SEQUENCE</scope>
    <source>
        <strain evidence="2">CBS 690.94</strain>
    </source>
</reference>
<keyword evidence="3" id="KW-1185">Reference proteome</keyword>
<feature type="region of interest" description="Disordered" evidence="1">
    <location>
        <begin position="713"/>
        <end position="736"/>
    </location>
</feature>
<sequence length="855" mass="94091">MSVASTLSFPSVHPRHAMSDSPAPTPALSQRQIQSHNQSQSQSRIPIQTAGAPVFTEQELHEQRLQLEILRLISSQKPNTLHIRQRYADAICPRAHADRVRERYGECKVVLGAVVLDLGIHEEERTWGRERPREGDSMVGKKRSCVERRRWLEGVELRMRQTGRYASGEVELDGISEEVREMPALRRMSGRRETFQELEVIEVRKEVSDVRSMGGKHTGPSTRSIEPFTTAAKQSISTTKAAVPSERSVQTLSAPEPHGVLNSMKHVVFGTKYLKRAMALRGSGQKKRKQKQRSRSADARVPSSSTSIKPRGTTSGLPNEIAAGSFGARPLLEQEKVSKRRWWSTPFSSKAASPGPGPGPWNKNAPWALEPEQPKPRLFPDSKVGATRHELGCAPGPSSKMPRDDAEKSFDLNCEPSTEPCRSTAQSKSITAPRPSFEEATNKIPRIRFDEPANEAPQPNLWQPTNKAPRPSLEQSTTKKPAVSFAIPSPPKTKPAFPPTKFNTFPPSRLALARSALPRTPGYGVAEPLAPQLEGVLGDDDSRPGSKSPLKLDDVLVDEKAIWIQCSERLDHVSEIAATEARERIRRARAANVAQRAVRPYTEKSNAAARSEVTLMKRDTTPEPMKGVPGVRVFTTETAERVQIKRVNVGEVDCRSVAAQREVPPRKQNAEATTATSKKKMLLQNQKQPNEDVIIAIRGLDEAIRDLNARAAAHPEASSVAKQDASTAPSTKRALNTPWEAAWHHDLPVRLRGDRSQTPDTCSRAPSVPCPLSDAVAEAEALEQLHEQDVLVGLREVTLAKRAKLVRRADGQRRSMEAIVDEGPARFDSATGMNEAQILEGAKRGMEGGAAPEGR</sequence>
<feature type="region of interest" description="Disordered" evidence="1">
    <location>
        <begin position="279"/>
        <end position="505"/>
    </location>
</feature>
<evidence type="ECO:0000256" key="1">
    <source>
        <dbReference type="SAM" id="MobiDB-lite"/>
    </source>
</evidence>
<protein>
    <submittedName>
        <fullName evidence="2">Uncharacterized protein</fullName>
    </submittedName>
</protein>
<dbReference type="OrthoDB" id="10530336at2759"/>
<feature type="compositionally biased region" description="Basic and acidic residues" evidence="1">
    <location>
        <begin position="540"/>
        <end position="550"/>
    </location>
</feature>
<feature type="compositionally biased region" description="Polar residues" evidence="1">
    <location>
        <begin position="720"/>
        <end position="734"/>
    </location>
</feature>
<dbReference type="EMBL" id="MU001499">
    <property type="protein sequence ID" value="KAF2445657.1"/>
    <property type="molecule type" value="Genomic_DNA"/>
</dbReference>
<gene>
    <name evidence="2" type="ORF">P171DRAFT_270043</name>
</gene>
<dbReference type="Proteomes" id="UP000799764">
    <property type="component" value="Unassembled WGS sequence"/>
</dbReference>
<feature type="compositionally biased region" description="Low complexity" evidence="1">
    <location>
        <begin position="29"/>
        <end position="43"/>
    </location>
</feature>
<feature type="compositionally biased region" description="Basic and acidic residues" evidence="1">
    <location>
        <begin position="436"/>
        <end position="451"/>
    </location>
</feature>
<feature type="region of interest" description="Disordered" evidence="1">
    <location>
        <begin position="519"/>
        <end position="550"/>
    </location>
</feature>
<feature type="region of interest" description="Disordered" evidence="1">
    <location>
        <begin position="238"/>
        <end position="257"/>
    </location>
</feature>
<accession>A0A9P4UDY7</accession>
<feature type="compositionally biased region" description="Pro residues" evidence="1">
    <location>
        <begin position="488"/>
        <end position="498"/>
    </location>
</feature>
<feature type="compositionally biased region" description="Polar residues" evidence="1">
    <location>
        <begin position="420"/>
        <end position="430"/>
    </location>
</feature>
<dbReference type="AlphaFoldDB" id="A0A9P4UDY7"/>
<comment type="caution">
    <text evidence="2">The sequence shown here is derived from an EMBL/GenBank/DDBJ whole genome shotgun (WGS) entry which is preliminary data.</text>
</comment>